<feature type="transmembrane region" description="Helical" evidence="2">
    <location>
        <begin position="108"/>
        <end position="127"/>
    </location>
</feature>
<keyword evidence="2" id="KW-0472">Membrane</keyword>
<organism evidence="4 5">
    <name type="scientific">Nocardia farcinica (strain IFM 10152)</name>
    <dbReference type="NCBI Taxonomy" id="247156"/>
    <lineage>
        <taxon>Bacteria</taxon>
        <taxon>Bacillati</taxon>
        <taxon>Actinomycetota</taxon>
        <taxon>Actinomycetes</taxon>
        <taxon>Mycobacteriales</taxon>
        <taxon>Nocardiaceae</taxon>
        <taxon>Nocardia</taxon>
    </lineage>
</organism>
<feature type="compositionally biased region" description="Pro residues" evidence="1">
    <location>
        <begin position="340"/>
        <end position="351"/>
    </location>
</feature>
<keyword evidence="5" id="KW-1185">Reference proteome</keyword>
<dbReference type="EMBL" id="AP006618">
    <property type="protein sequence ID" value="BAD55745.1"/>
    <property type="molecule type" value="Genomic_DNA"/>
</dbReference>
<evidence type="ECO:0000256" key="2">
    <source>
        <dbReference type="SAM" id="Phobius"/>
    </source>
</evidence>
<dbReference type="Proteomes" id="UP000006820">
    <property type="component" value="Chromosome"/>
</dbReference>
<dbReference type="InterPro" id="IPR007168">
    <property type="entry name" value="Phageshock_PspC_N"/>
</dbReference>
<protein>
    <recommendedName>
        <fullName evidence="3">Phage shock protein PspC N-terminal domain-containing protein</fullName>
    </recommendedName>
</protein>
<feature type="region of interest" description="Disordered" evidence="1">
    <location>
        <begin position="226"/>
        <end position="351"/>
    </location>
</feature>
<proteinExistence type="predicted"/>
<dbReference type="STRING" id="247156.NFA_9000"/>
<reference evidence="4 5" key="1">
    <citation type="journal article" date="2004" name="Proc. Natl. Acad. Sci. U.S.A.">
        <title>The complete genomic sequence of Nocardia farcinica IFM 10152.</title>
        <authorList>
            <person name="Ishikawa J."/>
            <person name="Yamashita A."/>
            <person name="Mikami Y."/>
            <person name="Hoshino Y."/>
            <person name="Kurita H."/>
            <person name="Hotta K."/>
            <person name="Shiba T."/>
            <person name="Hattori M."/>
        </authorList>
    </citation>
    <scope>NUCLEOTIDE SEQUENCE [LARGE SCALE GENOMIC DNA]</scope>
    <source>
        <strain evidence="4 5">IFM 10152</strain>
    </source>
</reference>
<feature type="transmembrane region" description="Helical" evidence="2">
    <location>
        <begin position="415"/>
        <end position="434"/>
    </location>
</feature>
<feature type="compositionally biased region" description="Low complexity" evidence="1">
    <location>
        <begin position="229"/>
        <end position="284"/>
    </location>
</feature>
<gene>
    <name evidence="4" type="ordered locus">NFA_9000</name>
</gene>
<sequence>MRWRSCALTMENMTRTTFGDQLQQMWQTRPVRLPRQGPIAGVAAGFGQRYNVDPVLIRVAFVVSSMFGGAGIVLYLFAWLMLSEAGERSSPAESLFGKGHSSQSQTKTVVLIVALAIAVTTVGPIGVGLAGSGMISLALMLAGWWMLFMRCPQPPPGTSLWDAGYPGGTATGYPGTAFPTGPMRTTGGFPMAQATHTTPMYTPYTKLPDTYIPDDRADAPTVELHKRTASTGTTGAAATTADSPAQAADPTGATAAESGAAARSEQQTSSPPAQASESAAVPEPTATGRPATGSDTDEAAPVVATTPDTTALDTPGRGTGHESGSGAAAPRPTPSTRAAAPPPVLAGPVPPSWDPLGVAPLAWDLPEPTPARPVVAPPPKRPRSRLTPVVLGLAIMAAAGAGALAAAGVEWMTPGRIGAVALAVIGLGLVLGAFLRRGYGLLVVTAPLAGFVLLASLIGPIEFDRGAMGEHVWAPPTAAELRSDYRVTMGSGTLDLRSIELTENRTVNLDVQMGEARILVPAGMTVHTDCSVRMGENLCPEGITGPNTPGAPVLDLNVDVRMGSVEVQRG</sequence>
<keyword evidence="2" id="KW-0812">Transmembrane</keyword>
<feature type="compositionally biased region" description="Low complexity" evidence="1">
    <location>
        <begin position="324"/>
        <end position="339"/>
    </location>
</feature>
<evidence type="ECO:0000259" key="3">
    <source>
        <dbReference type="Pfam" id="PF04024"/>
    </source>
</evidence>
<dbReference type="KEGG" id="nfa:NFA_9000"/>
<feature type="transmembrane region" description="Helical" evidence="2">
    <location>
        <begin position="389"/>
        <end position="409"/>
    </location>
</feature>
<feature type="domain" description="Phage shock protein PspC N-terminal" evidence="3">
    <location>
        <begin position="29"/>
        <end position="84"/>
    </location>
</feature>
<evidence type="ECO:0000313" key="4">
    <source>
        <dbReference type="EMBL" id="BAD55745.1"/>
    </source>
</evidence>
<evidence type="ECO:0000313" key="5">
    <source>
        <dbReference type="Proteomes" id="UP000006820"/>
    </source>
</evidence>
<keyword evidence="2" id="KW-1133">Transmembrane helix</keyword>
<name>Q5Z1E6_NOCFA</name>
<evidence type="ECO:0000256" key="1">
    <source>
        <dbReference type="SAM" id="MobiDB-lite"/>
    </source>
</evidence>
<feature type="transmembrane region" description="Helical" evidence="2">
    <location>
        <begin position="55"/>
        <end position="82"/>
    </location>
</feature>
<accession>Q5Z1E6</accession>
<dbReference type="HOGENOM" id="CLU_030489_1_0_11"/>
<feature type="transmembrane region" description="Helical" evidence="2">
    <location>
        <begin position="441"/>
        <end position="461"/>
    </location>
</feature>
<dbReference type="AlphaFoldDB" id="Q5Z1E6"/>
<dbReference type="eggNOG" id="COG1983">
    <property type="taxonomic scope" value="Bacteria"/>
</dbReference>
<dbReference type="Pfam" id="PF04024">
    <property type="entry name" value="PspC"/>
    <property type="match status" value="1"/>
</dbReference>
<feature type="compositionally biased region" description="Low complexity" evidence="1">
    <location>
        <begin position="299"/>
        <end position="315"/>
    </location>
</feature>